<dbReference type="EMBL" id="CP002859">
    <property type="protein sequence ID" value="AEI50664.1"/>
    <property type="molecule type" value="Genomic_DNA"/>
</dbReference>
<keyword evidence="2" id="KW-1185">Reference proteome</keyword>
<evidence type="ECO:0000313" key="2">
    <source>
        <dbReference type="Proteomes" id="UP000000493"/>
    </source>
</evidence>
<gene>
    <name evidence="1" type="ordered locus">Runsl_4326</name>
</gene>
<sequence>MENHQNKDLLIQELENQVKMLQELVGNQCMIIGAKELLIFDYKRQIEDLEHREKQLFWSFQRCN</sequence>
<protein>
    <submittedName>
        <fullName evidence="1">Uncharacterized protein</fullName>
    </submittedName>
</protein>
<proteinExistence type="predicted"/>
<organism evidence="1 2">
    <name type="scientific">Runella slithyformis (strain ATCC 29530 / DSM 19594 / LMG 11500 / NCIMB 11436 / LSU 4)</name>
    <dbReference type="NCBI Taxonomy" id="761193"/>
    <lineage>
        <taxon>Bacteria</taxon>
        <taxon>Pseudomonadati</taxon>
        <taxon>Bacteroidota</taxon>
        <taxon>Cytophagia</taxon>
        <taxon>Cytophagales</taxon>
        <taxon>Spirosomataceae</taxon>
        <taxon>Runella</taxon>
    </lineage>
</organism>
<accession>A0A7U4E7R8</accession>
<dbReference type="RefSeq" id="WP_013929960.1">
    <property type="nucleotide sequence ID" value="NC_015703.1"/>
</dbReference>
<name>A0A7U4E7R8_RUNSL</name>
<evidence type="ECO:0000313" key="1">
    <source>
        <dbReference type="EMBL" id="AEI50664.1"/>
    </source>
</evidence>
<dbReference type="Proteomes" id="UP000000493">
    <property type="component" value="Chromosome"/>
</dbReference>
<dbReference type="AlphaFoldDB" id="A0A7U4E7R8"/>
<reference evidence="1 2" key="2">
    <citation type="journal article" date="2012" name="Stand. Genomic Sci.">
        <title>Complete genome sequence of the aquatic bacterium Runella slithyformis type strain (LSU 4(T)).</title>
        <authorList>
            <person name="Copeland A."/>
            <person name="Zhang X."/>
            <person name="Misra M."/>
            <person name="Lapidus A."/>
            <person name="Nolan M."/>
            <person name="Lucas S."/>
            <person name="Deshpande S."/>
            <person name="Cheng J.F."/>
            <person name="Tapia R."/>
            <person name="Goodwin L.A."/>
            <person name="Pitluck S."/>
            <person name="Liolios K."/>
            <person name="Pagani I."/>
            <person name="Ivanova N."/>
            <person name="Mikhailova N."/>
            <person name="Pati A."/>
            <person name="Chen A."/>
            <person name="Palaniappan K."/>
            <person name="Land M."/>
            <person name="Hauser L."/>
            <person name="Pan C."/>
            <person name="Jeffries C.D."/>
            <person name="Detter J.C."/>
            <person name="Brambilla E.M."/>
            <person name="Rohde M."/>
            <person name="Djao O.D."/>
            <person name="Goker M."/>
            <person name="Sikorski J."/>
            <person name="Tindall B.J."/>
            <person name="Woyke T."/>
            <person name="Bristow J."/>
            <person name="Eisen J.A."/>
            <person name="Markowitz V."/>
            <person name="Hugenholtz P."/>
            <person name="Kyrpides N.C."/>
            <person name="Klenk H.P."/>
            <person name="Mavromatis K."/>
        </authorList>
    </citation>
    <scope>NUCLEOTIDE SEQUENCE [LARGE SCALE GENOMIC DNA]</scope>
    <source>
        <strain evidence="2">ATCC 29530 / DSM 19594 / LMG 11500 / NCIMB 11436 / LSU 4</strain>
    </source>
</reference>
<reference evidence="2" key="1">
    <citation type="submission" date="2011-06" db="EMBL/GenBank/DDBJ databases">
        <title>The complete genome of chromosome of Runella slithyformis DSM 19594.</title>
        <authorList>
            <consortium name="US DOE Joint Genome Institute (JGI-PGF)"/>
            <person name="Lucas S."/>
            <person name="Han J."/>
            <person name="Lapidus A."/>
            <person name="Bruce D."/>
            <person name="Goodwin L."/>
            <person name="Pitluck S."/>
            <person name="Peters L."/>
            <person name="Kyrpides N."/>
            <person name="Mavromatis K."/>
            <person name="Ivanova N."/>
            <person name="Ovchinnikova G."/>
            <person name="Zhang X."/>
            <person name="Misra M."/>
            <person name="Detter J.C."/>
            <person name="Tapia R."/>
            <person name="Han C."/>
            <person name="Land M."/>
            <person name="Hauser L."/>
            <person name="Markowitz V."/>
            <person name="Cheng J.-F."/>
            <person name="Hugenholtz P."/>
            <person name="Woyke T."/>
            <person name="Wu D."/>
            <person name="Tindall B."/>
            <person name="Faehrich R."/>
            <person name="Brambilla E."/>
            <person name="Klenk H.-P."/>
            <person name="Eisen J.A."/>
        </authorList>
    </citation>
    <scope>NUCLEOTIDE SEQUENCE [LARGE SCALE GENOMIC DNA]</scope>
    <source>
        <strain evidence="2">ATCC 29530 / DSM 19594 / LMG 11500 / NCIMB 11436 / LSU 4</strain>
    </source>
</reference>
<dbReference type="KEGG" id="rsi:Runsl_4326"/>